<name>A0A369PP60_9SPHI</name>
<evidence type="ECO:0000313" key="3">
    <source>
        <dbReference type="Proteomes" id="UP000253961"/>
    </source>
</evidence>
<dbReference type="Proteomes" id="UP000253961">
    <property type="component" value="Unassembled WGS sequence"/>
</dbReference>
<dbReference type="PANTHER" id="PTHR13696:SF99">
    <property type="entry name" value="COBYRINIC ACID AC-DIAMIDE SYNTHASE"/>
    <property type="match status" value="1"/>
</dbReference>
<dbReference type="PANTHER" id="PTHR13696">
    <property type="entry name" value="P-LOOP CONTAINING NUCLEOSIDE TRIPHOSPHATE HYDROLASE"/>
    <property type="match status" value="1"/>
</dbReference>
<dbReference type="SUPFAM" id="SSF52540">
    <property type="entry name" value="P-loop containing nucleoside triphosphate hydrolases"/>
    <property type="match status" value="1"/>
</dbReference>
<dbReference type="RefSeq" id="WP_115404751.1">
    <property type="nucleotide sequence ID" value="NZ_QPKV01000014.1"/>
</dbReference>
<proteinExistence type="predicted"/>
<dbReference type="PIRSF" id="PIRSF009320">
    <property type="entry name" value="Nuc_binding_HP_1000"/>
    <property type="match status" value="1"/>
</dbReference>
<evidence type="ECO:0000313" key="2">
    <source>
        <dbReference type="EMBL" id="RDC54324.1"/>
    </source>
</evidence>
<dbReference type="AlphaFoldDB" id="A0A369PP60"/>
<dbReference type="InterPro" id="IPR027417">
    <property type="entry name" value="P-loop_NTPase"/>
</dbReference>
<keyword evidence="3" id="KW-1185">Reference proteome</keyword>
<dbReference type="Gene3D" id="3.40.50.300">
    <property type="entry name" value="P-loop containing nucleotide triphosphate hydrolases"/>
    <property type="match status" value="1"/>
</dbReference>
<reference evidence="2 3" key="1">
    <citation type="submission" date="2018-07" db="EMBL/GenBank/DDBJ databases">
        <title>Pedobacter sp. nov., isolated from soil.</title>
        <authorList>
            <person name="Zhou L.Y."/>
            <person name="Du Z.J."/>
        </authorList>
    </citation>
    <scope>NUCLEOTIDE SEQUENCE [LARGE SCALE GENOMIC DNA]</scope>
    <source>
        <strain evidence="2 3">JDX94</strain>
    </source>
</reference>
<dbReference type="CDD" id="cd02042">
    <property type="entry name" value="ParAB_family"/>
    <property type="match status" value="1"/>
</dbReference>
<dbReference type="InterPro" id="IPR050678">
    <property type="entry name" value="DNA_Partitioning_ATPase"/>
</dbReference>
<evidence type="ECO:0000259" key="1">
    <source>
        <dbReference type="Pfam" id="PF01656"/>
    </source>
</evidence>
<feature type="domain" description="CobQ/CobB/MinD/ParA nucleotide binding" evidence="1">
    <location>
        <begin position="3"/>
        <end position="161"/>
    </location>
</feature>
<dbReference type="OrthoDB" id="978593at2"/>
<comment type="caution">
    <text evidence="2">The sequence shown here is derived from an EMBL/GenBank/DDBJ whole genome shotgun (WGS) entry which is preliminary data.</text>
</comment>
<sequence>MVILIGNQKGGAGKSTLTLLLANYLSQVRRRRITVLDMDYQQSIVTKYEKAKVLENPEPYEVIPCDLKHFPVLLEAIQRKKGELLLIDLPGKMDDDGLIPVFLSADLILCPFNYDEFSVDSTLLFAMVTQRINNHAPLLFVPNRIKTTVRYETRQQVDQVLERFGKLCPGIADRVDFQRLSTNETPAIVLPVVLPLLEHLYEKYIPREGAS</sequence>
<dbReference type="EMBL" id="QPKV01000014">
    <property type="protein sequence ID" value="RDC54324.1"/>
    <property type="molecule type" value="Genomic_DNA"/>
</dbReference>
<dbReference type="Pfam" id="PF01656">
    <property type="entry name" value="CbiA"/>
    <property type="match status" value="1"/>
</dbReference>
<protein>
    <submittedName>
        <fullName evidence="2">ParA family protein</fullName>
    </submittedName>
</protein>
<dbReference type="InterPro" id="IPR002586">
    <property type="entry name" value="CobQ/CobB/MinD/ParA_Nub-bd_dom"/>
</dbReference>
<accession>A0A369PP60</accession>
<gene>
    <name evidence="2" type="ORF">DU508_21625</name>
</gene>
<organism evidence="2 3">
    <name type="scientific">Pedobacter chinensis</name>
    <dbReference type="NCBI Taxonomy" id="2282421"/>
    <lineage>
        <taxon>Bacteria</taxon>
        <taxon>Pseudomonadati</taxon>
        <taxon>Bacteroidota</taxon>
        <taxon>Sphingobacteriia</taxon>
        <taxon>Sphingobacteriales</taxon>
        <taxon>Sphingobacteriaceae</taxon>
        <taxon>Pedobacter</taxon>
    </lineage>
</organism>